<feature type="domain" description="Tail spike TSP1/Gp66 N-terminal" evidence="4">
    <location>
        <begin position="77"/>
        <end position="112"/>
    </location>
</feature>
<dbReference type="InterPro" id="IPR039448">
    <property type="entry name" value="Beta_helix"/>
</dbReference>
<dbReference type="Gene3D" id="2.10.10.80">
    <property type="match status" value="1"/>
</dbReference>
<dbReference type="Pfam" id="PF18668">
    <property type="entry name" value="Tail_spike_N"/>
    <property type="match status" value="1"/>
</dbReference>
<organism evidence="5">
    <name type="scientific">Salmonella virus VSiP</name>
    <dbReference type="NCBI Taxonomy" id="2301721"/>
    <lineage>
        <taxon>Viruses</taxon>
        <taxon>Duplodnaviria</taxon>
        <taxon>Heunggongvirae</taxon>
        <taxon>Uroviricota</taxon>
        <taxon>Caudoviricetes</taxon>
        <taxon>Sarkviridae</taxon>
        <taxon>Guernseyvirinae</taxon>
        <taxon>Cornellvirus</taxon>
        <taxon>Cornellvirus VSiP</taxon>
    </lineage>
</organism>
<feature type="domain" description="Right handed beta helix" evidence="3">
    <location>
        <begin position="444"/>
        <end position="582"/>
    </location>
</feature>
<name>A0A385EEX3_9CAUD</name>
<dbReference type="Proteomes" id="UP000262209">
    <property type="component" value="Segment"/>
</dbReference>
<dbReference type="SMART" id="SM00710">
    <property type="entry name" value="PbH1"/>
    <property type="match status" value="6"/>
</dbReference>
<evidence type="ECO:0000256" key="1">
    <source>
        <dbReference type="ARBA" id="ARBA00004328"/>
    </source>
</evidence>
<evidence type="ECO:0000313" key="6">
    <source>
        <dbReference type="Proteomes" id="UP000262209"/>
    </source>
</evidence>
<evidence type="ECO:0000259" key="3">
    <source>
        <dbReference type="Pfam" id="PF13229"/>
    </source>
</evidence>
<dbReference type="InterPro" id="IPR012334">
    <property type="entry name" value="Pectin_lyas_fold"/>
</dbReference>
<dbReference type="GO" id="GO:0051701">
    <property type="term" value="P:biological process involved in interaction with host"/>
    <property type="evidence" value="ECO:0007669"/>
    <property type="project" value="UniProtKB-ARBA"/>
</dbReference>
<accession>A0A385EEX3</accession>
<dbReference type="GO" id="GO:0044423">
    <property type="term" value="C:virion component"/>
    <property type="evidence" value="ECO:0007669"/>
    <property type="project" value="UniProtKB-KW"/>
</dbReference>
<evidence type="ECO:0000313" key="5">
    <source>
        <dbReference type="EMBL" id="AXQ70216.1"/>
    </source>
</evidence>
<protein>
    <submittedName>
        <fullName evidence="5">Uncharacterized protein</fullName>
    </submittedName>
</protein>
<keyword evidence="2" id="KW-0946">Virion</keyword>
<dbReference type="GO" id="GO:0019058">
    <property type="term" value="P:viral life cycle"/>
    <property type="evidence" value="ECO:0007669"/>
    <property type="project" value="UniProtKB-ARBA"/>
</dbReference>
<evidence type="ECO:0000256" key="2">
    <source>
        <dbReference type="ARBA" id="ARBA00022844"/>
    </source>
</evidence>
<sequence length="599" mass="63970">MSSGCGDVLSLADLQTAKKHQIFEAEVITGKSGGVAGGASIDYATNTVTGQTQKTLPAILRDLGFEPTSFDFTTGGTLTAADRNKVVFDSVSSTWYSWAGALPKVIPAGTNPLLDTNWRPKTDPDLRADLASTTINKGASLIGTTSGDTVQTEIDKIKLKFNSFSSLRSSEGSLIGDYALLTGWHASYQGYGAGVFKCVDKTGLTDDGGTIAVGSTYAWKRITGPGDATEFGVVPNAGSTFDNKDYILAAAATGALLLPAGDIYTTFFTLTDTYLVRGNFTNIREIEAPGVTDFIVHCSRNGTWEGRIDGLVWEDVSIFPIDTHRGFHTYFTTLGNMRSVRVKGGIGSWIEGASDWSFFQCEFVESKGEQNILITPKVDPQGTIGGGLVFNKCFIARSAKDGASITQMPSVWFRDSVIYHNADTGLRFNTDRTTYPGPEFTVNKVTGCDIDDNYYAGVQITGGRYVDFSNNWVSSGRQNSGPGLSIDNSIGINIESNSVYLCGQNGITVKDSSFGSVSNNNSNDNKNTGIRIINCNRLSVCGNTACGATPLGAFPTAQEEGIRIEGDRISSYGNICTGNSINNYSNVATNKQDGLNITT</sequence>
<dbReference type="InterPro" id="IPR006626">
    <property type="entry name" value="PbH1"/>
</dbReference>
<comment type="subcellular location">
    <subcellularLocation>
        <location evidence="1">Virion</location>
    </subcellularLocation>
</comment>
<evidence type="ECO:0000259" key="4">
    <source>
        <dbReference type="Pfam" id="PF18668"/>
    </source>
</evidence>
<dbReference type="InterPro" id="IPR011050">
    <property type="entry name" value="Pectin_lyase_fold/virulence"/>
</dbReference>
<dbReference type="InterPro" id="IPR040775">
    <property type="entry name" value="Tail_spike_N"/>
</dbReference>
<dbReference type="EMBL" id="MH424444">
    <property type="protein sequence ID" value="AXQ70216.1"/>
    <property type="molecule type" value="Genomic_DNA"/>
</dbReference>
<reference evidence="5" key="1">
    <citation type="submission" date="2018-06" db="EMBL/GenBank/DDBJ databases">
        <title>Complete genome sequence of Salmonella Infantis bacteriophage VSiP.</title>
        <authorList>
            <person name="Volozhantsev N."/>
            <person name="Denisenko E."/>
            <person name="Verevkin V."/>
            <person name="Myakinina V."/>
            <person name="Kislichkina A."/>
            <person name="Krasilnikova V."/>
        </authorList>
    </citation>
    <scope>NUCLEOTIDE SEQUENCE [LARGE SCALE GENOMIC DNA]</scope>
</reference>
<proteinExistence type="predicted"/>
<dbReference type="SUPFAM" id="SSF51126">
    <property type="entry name" value="Pectin lyase-like"/>
    <property type="match status" value="1"/>
</dbReference>
<dbReference type="Gene3D" id="2.160.20.10">
    <property type="entry name" value="Single-stranded right-handed beta-helix, Pectin lyase-like"/>
    <property type="match status" value="1"/>
</dbReference>
<gene>
    <name evidence="5" type="ORF">vsip_31</name>
</gene>
<keyword evidence="6" id="KW-1185">Reference proteome</keyword>
<dbReference type="Pfam" id="PF13229">
    <property type="entry name" value="Beta_helix"/>
    <property type="match status" value="1"/>
</dbReference>